<organism evidence="3 4">
    <name type="scientific">Acrobeloides nanus</name>
    <dbReference type="NCBI Taxonomy" id="290746"/>
    <lineage>
        <taxon>Eukaryota</taxon>
        <taxon>Metazoa</taxon>
        <taxon>Ecdysozoa</taxon>
        <taxon>Nematoda</taxon>
        <taxon>Chromadorea</taxon>
        <taxon>Rhabditida</taxon>
        <taxon>Tylenchina</taxon>
        <taxon>Cephalobomorpha</taxon>
        <taxon>Cephaloboidea</taxon>
        <taxon>Cephalobidae</taxon>
        <taxon>Acrobeloides</taxon>
    </lineage>
</organism>
<accession>A0A914C860</accession>
<dbReference type="SUPFAM" id="SSF63411">
    <property type="entry name" value="LuxS/MPP-like metallohydrolase"/>
    <property type="match status" value="2"/>
</dbReference>
<dbReference type="AlphaFoldDB" id="A0A914C860"/>
<dbReference type="Pfam" id="PF00675">
    <property type="entry name" value="Peptidase_M16"/>
    <property type="match status" value="1"/>
</dbReference>
<feature type="domain" description="Peptidase M16 C-terminal" evidence="2">
    <location>
        <begin position="195"/>
        <end position="383"/>
    </location>
</feature>
<proteinExistence type="predicted"/>
<dbReference type="Proteomes" id="UP000887540">
    <property type="component" value="Unplaced"/>
</dbReference>
<dbReference type="Gene3D" id="3.30.830.10">
    <property type="entry name" value="Metalloenzyme, LuxS/M16 peptidase-like"/>
    <property type="match status" value="2"/>
</dbReference>
<dbReference type="InterPro" id="IPR011765">
    <property type="entry name" value="Pept_M16_N"/>
</dbReference>
<evidence type="ECO:0000259" key="1">
    <source>
        <dbReference type="Pfam" id="PF00675"/>
    </source>
</evidence>
<sequence length="468" mass="53186">MGLRLKSIFQSVPAIRTYANLATSTEVLEGRHTKVSELKNGFRVATHNNGRATATIGIWVDSGSRYENTNNNGVAYFLEHLLYKGTKSRTQRQLELDLARLGARFDSYTDREHTAYFIQSPSSEVNKVFEILADAVRNSPYNTETIEVERKVLLKKLDEHDANTRERVFDYLNLTAFQGTALALSPYGHSKSLESITAEDLRNFAQDTYKPTRMVATAVGGVDHDQIAGLSEKLFGDLQHTYDRKTPQVSASVRFTGSEMKYRDDNYPFLYAAFAVEGVPTGHPDALPLSVAQQFIGQWDKTHATFENAPNALTQDLIVNHEIESFEGFNINYKDTGLFGIYTVLKGQDIDTCWDVTKKLQKRWKYLSTGLQNDEVDRAKNQLRTQLFTKLETNAKFADHIAKELLNTGRVTQLEELARNINYIDANQVREAASRHVYDRDLAIVVVGKTEAWPTYHWLRYAMSSWRV</sequence>
<reference evidence="4" key="1">
    <citation type="submission" date="2022-11" db="UniProtKB">
        <authorList>
            <consortium name="WormBaseParasite"/>
        </authorList>
    </citation>
    <scope>IDENTIFICATION</scope>
</reference>
<dbReference type="GO" id="GO:0005739">
    <property type="term" value="C:mitochondrion"/>
    <property type="evidence" value="ECO:0007669"/>
    <property type="project" value="TreeGrafter"/>
</dbReference>
<evidence type="ECO:0000313" key="3">
    <source>
        <dbReference type="Proteomes" id="UP000887540"/>
    </source>
</evidence>
<dbReference type="InterPro" id="IPR011249">
    <property type="entry name" value="Metalloenz_LuxS/M16"/>
</dbReference>
<dbReference type="InterPro" id="IPR050361">
    <property type="entry name" value="MPP/UQCRC_Complex"/>
</dbReference>
<protein>
    <submittedName>
        <fullName evidence="4">Mitochondrial processing peptidase beta subunit</fullName>
    </submittedName>
</protein>
<dbReference type="PANTHER" id="PTHR11851">
    <property type="entry name" value="METALLOPROTEASE"/>
    <property type="match status" value="1"/>
</dbReference>
<dbReference type="FunFam" id="3.30.830.10:FF:000008">
    <property type="entry name" value="Mitochondrial-processing peptidase subunit beta"/>
    <property type="match status" value="1"/>
</dbReference>
<dbReference type="WBParaSite" id="ACRNAN_Path_55.g205.t1">
    <property type="protein sequence ID" value="ACRNAN_Path_55.g205.t1"/>
    <property type="gene ID" value="ACRNAN_Path_55.g205"/>
</dbReference>
<evidence type="ECO:0000259" key="2">
    <source>
        <dbReference type="Pfam" id="PF05193"/>
    </source>
</evidence>
<dbReference type="PANTHER" id="PTHR11851:SF143">
    <property type="entry name" value="CYTOCHROME B-C1 COMPLEX SUBUNIT 1, MITOCHONDRIAL"/>
    <property type="match status" value="1"/>
</dbReference>
<dbReference type="Pfam" id="PF05193">
    <property type="entry name" value="Peptidase_M16_C"/>
    <property type="match status" value="1"/>
</dbReference>
<keyword evidence="3" id="KW-1185">Reference proteome</keyword>
<feature type="domain" description="Peptidase M16 N-terminal" evidence="1">
    <location>
        <begin position="43"/>
        <end position="185"/>
    </location>
</feature>
<dbReference type="GO" id="GO:0046872">
    <property type="term" value="F:metal ion binding"/>
    <property type="evidence" value="ECO:0007669"/>
    <property type="project" value="InterPro"/>
</dbReference>
<evidence type="ECO:0000313" key="4">
    <source>
        <dbReference type="WBParaSite" id="ACRNAN_Path_55.g205.t1"/>
    </source>
</evidence>
<name>A0A914C860_9BILA</name>
<dbReference type="InterPro" id="IPR007863">
    <property type="entry name" value="Peptidase_M16_C"/>
</dbReference>